<protein>
    <submittedName>
        <fullName evidence="1">Uncharacterized protein</fullName>
    </submittedName>
</protein>
<accession>A0A383CUA9</accession>
<name>A0A383CUA9_9ZZZZ</name>
<gene>
    <name evidence="1" type="ORF">METZ01_LOCUS488474</name>
</gene>
<dbReference type="AlphaFoldDB" id="A0A383CUA9"/>
<dbReference type="EMBL" id="UINC01211639">
    <property type="protein sequence ID" value="SVE35620.1"/>
    <property type="molecule type" value="Genomic_DNA"/>
</dbReference>
<reference evidence="1" key="1">
    <citation type="submission" date="2018-05" db="EMBL/GenBank/DDBJ databases">
        <authorList>
            <person name="Lanie J.A."/>
            <person name="Ng W.-L."/>
            <person name="Kazmierczak K.M."/>
            <person name="Andrzejewski T.M."/>
            <person name="Davidsen T.M."/>
            <person name="Wayne K.J."/>
            <person name="Tettelin H."/>
            <person name="Glass J.I."/>
            <person name="Rusch D."/>
            <person name="Podicherti R."/>
            <person name="Tsui H.-C.T."/>
            <person name="Winkler M.E."/>
        </authorList>
    </citation>
    <scope>NUCLEOTIDE SEQUENCE</scope>
</reference>
<organism evidence="1">
    <name type="scientific">marine metagenome</name>
    <dbReference type="NCBI Taxonomy" id="408172"/>
    <lineage>
        <taxon>unclassified sequences</taxon>
        <taxon>metagenomes</taxon>
        <taxon>ecological metagenomes</taxon>
    </lineage>
</organism>
<proteinExistence type="predicted"/>
<evidence type="ECO:0000313" key="1">
    <source>
        <dbReference type="EMBL" id="SVE35620.1"/>
    </source>
</evidence>
<sequence>MKVETFCKVDKQQQESKKIIFKSLILKLSISNNKQSF</sequence>